<dbReference type="Pfam" id="PF01885">
    <property type="entry name" value="PTS_2-RNA"/>
    <property type="match status" value="1"/>
</dbReference>
<gene>
    <name evidence="5" type="primary">kptA</name>
    <name evidence="6" type="ORF">GCM10010406_13320</name>
</gene>
<comment type="similarity">
    <text evidence="1 5">Belongs to the KptA/TPT1 family.</text>
</comment>
<dbReference type="RefSeq" id="WP_344382162.1">
    <property type="nucleotide sequence ID" value="NZ_BAAATA010000005.1"/>
</dbReference>
<dbReference type="HAMAP" id="MF_00299">
    <property type="entry name" value="KptA"/>
    <property type="match status" value="1"/>
</dbReference>
<dbReference type="EMBL" id="BAAATA010000005">
    <property type="protein sequence ID" value="GAA2478493.1"/>
    <property type="molecule type" value="Genomic_DNA"/>
</dbReference>
<evidence type="ECO:0000256" key="5">
    <source>
        <dbReference type="HAMAP-Rule" id="MF_00299"/>
    </source>
</evidence>
<dbReference type="PANTHER" id="PTHR12684:SF2">
    <property type="entry name" value="TRNA 2'-PHOSPHOTRANSFERASE 1"/>
    <property type="match status" value="1"/>
</dbReference>
<dbReference type="InterPro" id="IPR042081">
    <property type="entry name" value="RNA_2'-PTrans_C"/>
</dbReference>
<dbReference type="PANTHER" id="PTHR12684">
    <property type="entry name" value="PUTATIVE PHOSPHOTRANSFERASE"/>
    <property type="match status" value="1"/>
</dbReference>
<keyword evidence="7" id="KW-1185">Reference proteome</keyword>
<protein>
    <recommendedName>
        <fullName evidence="5">Probable RNA 2'-phosphotransferase</fullName>
        <ecNumber evidence="5">2.7.1.-</ecNumber>
    </recommendedName>
</protein>
<dbReference type="NCBIfam" id="NF002014">
    <property type="entry name" value="PRK00819.1-4"/>
    <property type="match status" value="1"/>
</dbReference>
<evidence type="ECO:0000256" key="2">
    <source>
        <dbReference type="ARBA" id="ARBA00022679"/>
    </source>
</evidence>
<dbReference type="InterPro" id="IPR022928">
    <property type="entry name" value="RNA_2'-PTrans_KptA"/>
</dbReference>
<dbReference type="SUPFAM" id="SSF56399">
    <property type="entry name" value="ADP-ribosylation"/>
    <property type="match status" value="1"/>
</dbReference>
<dbReference type="EC" id="2.7.1.-" evidence="5"/>
<dbReference type="Proteomes" id="UP001501358">
    <property type="component" value="Unassembled WGS sequence"/>
</dbReference>
<comment type="function">
    <text evidence="4 5">Removes the 2'-phosphate from RNA via an intermediate in which the phosphate is ADP-ribosylated by NAD followed by a presumed transesterification to release the RNA and generate ADP-ribose 1''-2''-cyclic phosphate (APPR&gt;P). May function as an ADP-ribosylase.</text>
</comment>
<evidence type="ECO:0000313" key="6">
    <source>
        <dbReference type="EMBL" id="GAA2478493.1"/>
    </source>
</evidence>
<dbReference type="InterPro" id="IPR002745">
    <property type="entry name" value="Ptrans_KptA/Tpt1"/>
</dbReference>
<evidence type="ECO:0000256" key="4">
    <source>
        <dbReference type="ARBA" id="ARBA00025212"/>
    </source>
</evidence>
<name>A0ABN3L907_9ACTN</name>
<comment type="caution">
    <text evidence="6">The sequence shown here is derived from an EMBL/GenBank/DDBJ whole genome shotgun (WGS) entry which is preliminary data.</text>
</comment>
<dbReference type="Gene3D" id="3.20.170.30">
    <property type="match status" value="1"/>
</dbReference>
<reference evidence="6 7" key="1">
    <citation type="journal article" date="2019" name="Int. J. Syst. Evol. Microbiol.">
        <title>The Global Catalogue of Microorganisms (GCM) 10K type strain sequencing project: providing services to taxonomists for standard genome sequencing and annotation.</title>
        <authorList>
            <consortium name="The Broad Institute Genomics Platform"/>
            <consortium name="The Broad Institute Genome Sequencing Center for Infectious Disease"/>
            <person name="Wu L."/>
            <person name="Ma J."/>
        </authorList>
    </citation>
    <scope>NUCLEOTIDE SEQUENCE [LARGE SCALE GENOMIC DNA]</scope>
    <source>
        <strain evidence="6 7">JCM 6307</strain>
    </source>
</reference>
<evidence type="ECO:0000256" key="1">
    <source>
        <dbReference type="ARBA" id="ARBA00009836"/>
    </source>
</evidence>
<evidence type="ECO:0000256" key="3">
    <source>
        <dbReference type="ARBA" id="ARBA00023027"/>
    </source>
</evidence>
<dbReference type="Gene3D" id="1.10.10.970">
    <property type="entry name" value="RNA 2'-phosphotransferase, Tpt1/KptA family, N-terminal domain"/>
    <property type="match status" value="1"/>
</dbReference>
<proteinExistence type="inferred from homology"/>
<keyword evidence="2 5" id="KW-0808">Transferase</keyword>
<keyword evidence="3 5" id="KW-0520">NAD</keyword>
<sequence length="192" mass="20448">MPSGGAGADTKRAVRISKFLALVLRHDPAAAGVVLDREGWVEVDVLIRACSAAGRPFTRAELEHVVATSDKKRFALSADGRRIRASQGHSVDIDLGLPAVEPPAVLYHGTASRTLPQVLREGLRPMSRQDVHLSADAATARRVGARHGRPVVLAVDAAAAARAGHAFRVSANGVWLTDRVPPEFLRVLPDTP</sequence>
<organism evidence="6 7">
    <name type="scientific">Streptomyces thermolineatus</name>
    <dbReference type="NCBI Taxonomy" id="44033"/>
    <lineage>
        <taxon>Bacteria</taxon>
        <taxon>Bacillati</taxon>
        <taxon>Actinomycetota</taxon>
        <taxon>Actinomycetes</taxon>
        <taxon>Kitasatosporales</taxon>
        <taxon>Streptomycetaceae</taxon>
        <taxon>Streptomyces</taxon>
    </lineage>
</organism>
<accession>A0ABN3L907</accession>
<dbReference type="InterPro" id="IPR042080">
    <property type="entry name" value="RNA_2'-PTrans_N"/>
</dbReference>
<evidence type="ECO:0000313" key="7">
    <source>
        <dbReference type="Proteomes" id="UP001501358"/>
    </source>
</evidence>